<evidence type="ECO:0000256" key="3">
    <source>
        <dbReference type="ARBA" id="ARBA00004887"/>
    </source>
</evidence>
<dbReference type="CDD" id="cd00402">
    <property type="entry name" value="Riboflavin_synthase_like"/>
    <property type="match status" value="1"/>
</dbReference>
<evidence type="ECO:0000256" key="10">
    <source>
        <dbReference type="NCBIfam" id="TIGR00187"/>
    </source>
</evidence>
<dbReference type="FunFam" id="2.40.30.20:FF:000004">
    <property type="entry name" value="Riboflavin synthase, alpha subunit"/>
    <property type="match status" value="1"/>
</dbReference>
<protein>
    <recommendedName>
        <fullName evidence="6 10">Riboflavin synthase</fullName>
        <ecNumber evidence="5 10">2.5.1.9</ecNumber>
    </recommendedName>
</protein>
<evidence type="ECO:0000256" key="8">
    <source>
        <dbReference type="ARBA" id="ARBA00022679"/>
    </source>
</evidence>
<name>A0A4Q0I7Y2_9FIRM</name>
<evidence type="ECO:0000313" key="14">
    <source>
        <dbReference type="Proteomes" id="UP000289166"/>
    </source>
</evidence>
<evidence type="ECO:0000256" key="5">
    <source>
        <dbReference type="ARBA" id="ARBA00012827"/>
    </source>
</evidence>
<dbReference type="PROSITE" id="PS51177">
    <property type="entry name" value="LUMAZINE_BIND"/>
    <property type="match status" value="2"/>
</dbReference>
<dbReference type="Pfam" id="PF00677">
    <property type="entry name" value="Lum_binding"/>
    <property type="match status" value="2"/>
</dbReference>
<evidence type="ECO:0000313" key="13">
    <source>
        <dbReference type="EMBL" id="RXE59142.1"/>
    </source>
</evidence>
<dbReference type="RefSeq" id="WP_069194370.1">
    <property type="nucleotide sequence ID" value="NZ_RLII01000008.1"/>
</dbReference>
<keyword evidence="7" id="KW-0686">Riboflavin biosynthesis</keyword>
<keyword evidence="8 13" id="KW-0808">Transferase</keyword>
<feature type="repeat" description="Lumazine-binding" evidence="11">
    <location>
        <begin position="1"/>
        <end position="96"/>
    </location>
</feature>
<organism evidence="13 14">
    <name type="scientific">Acetivibrio mesophilus</name>
    <dbReference type="NCBI Taxonomy" id="2487273"/>
    <lineage>
        <taxon>Bacteria</taxon>
        <taxon>Bacillati</taxon>
        <taxon>Bacillota</taxon>
        <taxon>Clostridia</taxon>
        <taxon>Eubacteriales</taxon>
        <taxon>Oscillospiraceae</taxon>
        <taxon>Acetivibrio</taxon>
    </lineage>
</organism>
<evidence type="ECO:0000256" key="6">
    <source>
        <dbReference type="ARBA" id="ARBA00013950"/>
    </source>
</evidence>
<dbReference type="FunFam" id="2.40.30.20:FF:000003">
    <property type="entry name" value="Riboflavin synthase, alpha subunit"/>
    <property type="match status" value="1"/>
</dbReference>
<dbReference type="Gene3D" id="2.40.30.20">
    <property type="match status" value="2"/>
</dbReference>
<dbReference type="NCBIfam" id="NF009566">
    <property type="entry name" value="PRK13020.1"/>
    <property type="match status" value="1"/>
</dbReference>
<dbReference type="InterPro" id="IPR026017">
    <property type="entry name" value="Lumazine-bd_dom"/>
</dbReference>
<comment type="function">
    <text evidence="2">Catalyzes the dismutation of two molecules of 6,7-dimethyl-8-ribityllumazine, resulting in the formation of riboflavin and 5-amino-6-(D-ribitylamino)uracil.</text>
</comment>
<accession>A0A4Q0I7Y2</accession>
<reference evidence="14" key="1">
    <citation type="submission" date="2018-11" db="EMBL/GenBank/DDBJ databases">
        <title>Genome sequencing of a novel mesophilic and cellulolytic organism within the genus Hungateiclostridium.</title>
        <authorList>
            <person name="Rettenmaier R."/>
            <person name="Liebl W."/>
            <person name="Zverlov V."/>
        </authorList>
    </citation>
    <scope>NUCLEOTIDE SEQUENCE [LARGE SCALE GENOMIC DNA]</scope>
    <source>
        <strain evidence="14">N2K1</strain>
    </source>
</reference>
<sequence length="218" mass="23726">MFTGIVEEIGMIKEVIPGSRSIKLTVKCEKIMEDVKIGDSIAVNGICLTVTSFDPGAFTADVMPQTMRKTNLGRLRAGEKVNVERALRLVDRLGGHIVTGHIDGTGVVSSKEEEDNAIWLEISASSDILKYIVVRGSVALDGTSLTVAYVDENSFKVSLIPHTASVTILGSKKPGDRINIECDMLGKYVEKLMGFNSQGKKDEKKSLTMDFLRENGFA</sequence>
<dbReference type="EC" id="2.5.1.9" evidence="5 10"/>
<dbReference type="EMBL" id="RLII01000008">
    <property type="protein sequence ID" value="RXE59142.1"/>
    <property type="molecule type" value="Genomic_DNA"/>
</dbReference>
<evidence type="ECO:0000256" key="1">
    <source>
        <dbReference type="ARBA" id="ARBA00000968"/>
    </source>
</evidence>
<evidence type="ECO:0000256" key="7">
    <source>
        <dbReference type="ARBA" id="ARBA00022619"/>
    </source>
</evidence>
<comment type="pathway">
    <text evidence="3">Cofactor biosynthesis; riboflavin biosynthesis; riboflavin from 2-hydroxy-3-oxobutyl phosphate and 5-amino-6-(D-ribitylamino)uracil: step 2/2.</text>
</comment>
<dbReference type="NCBIfam" id="TIGR00187">
    <property type="entry name" value="ribE"/>
    <property type="match status" value="1"/>
</dbReference>
<dbReference type="GO" id="GO:0004746">
    <property type="term" value="F:riboflavin synthase activity"/>
    <property type="evidence" value="ECO:0007669"/>
    <property type="project" value="UniProtKB-UniRule"/>
</dbReference>
<dbReference type="SUPFAM" id="SSF63380">
    <property type="entry name" value="Riboflavin synthase domain-like"/>
    <property type="match status" value="2"/>
</dbReference>
<feature type="domain" description="Lumazine-binding" evidence="12">
    <location>
        <begin position="97"/>
        <end position="193"/>
    </location>
</feature>
<dbReference type="InterPro" id="IPR023366">
    <property type="entry name" value="ATP_synth_asu-like_sf"/>
</dbReference>
<comment type="catalytic activity">
    <reaction evidence="1">
        <text>2 6,7-dimethyl-8-(1-D-ribityl)lumazine + H(+) = 5-amino-6-(D-ribitylamino)uracil + riboflavin</text>
        <dbReference type="Rhea" id="RHEA:20772"/>
        <dbReference type="ChEBI" id="CHEBI:15378"/>
        <dbReference type="ChEBI" id="CHEBI:15934"/>
        <dbReference type="ChEBI" id="CHEBI:57986"/>
        <dbReference type="ChEBI" id="CHEBI:58201"/>
        <dbReference type="EC" id="2.5.1.9"/>
    </reaction>
</comment>
<evidence type="ECO:0000256" key="9">
    <source>
        <dbReference type="ARBA" id="ARBA00022737"/>
    </source>
</evidence>
<evidence type="ECO:0000256" key="2">
    <source>
        <dbReference type="ARBA" id="ARBA00002803"/>
    </source>
</evidence>
<dbReference type="InterPro" id="IPR001783">
    <property type="entry name" value="Lumazine-bd"/>
</dbReference>
<dbReference type="AlphaFoldDB" id="A0A4Q0I7Y2"/>
<dbReference type="InterPro" id="IPR017938">
    <property type="entry name" value="Riboflavin_synthase-like_b-brl"/>
</dbReference>
<dbReference type="GO" id="GO:0009231">
    <property type="term" value="P:riboflavin biosynthetic process"/>
    <property type="evidence" value="ECO:0007669"/>
    <property type="project" value="UniProtKB-KW"/>
</dbReference>
<feature type="repeat" description="Lumazine-binding" evidence="11">
    <location>
        <begin position="97"/>
        <end position="193"/>
    </location>
</feature>
<evidence type="ECO:0000256" key="11">
    <source>
        <dbReference type="PROSITE-ProRule" id="PRU00524"/>
    </source>
</evidence>
<dbReference type="OrthoDB" id="9788537at2"/>
<dbReference type="PIRSF" id="PIRSF000498">
    <property type="entry name" value="Riboflavin_syn_A"/>
    <property type="match status" value="1"/>
</dbReference>
<dbReference type="PANTHER" id="PTHR21098">
    <property type="entry name" value="RIBOFLAVIN SYNTHASE ALPHA CHAIN"/>
    <property type="match status" value="1"/>
</dbReference>
<comment type="subunit">
    <text evidence="4">Homotrimer.</text>
</comment>
<keyword evidence="9" id="KW-0677">Repeat</keyword>
<gene>
    <name evidence="13" type="primary">ribE</name>
    <name evidence="13" type="ORF">EFD62_08320</name>
</gene>
<proteinExistence type="predicted"/>
<feature type="domain" description="Lumazine-binding" evidence="12">
    <location>
        <begin position="1"/>
        <end position="96"/>
    </location>
</feature>
<evidence type="ECO:0000256" key="4">
    <source>
        <dbReference type="ARBA" id="ARBA00011233"/>
    </source>
</evidence>
<dbReference type="Proteomes" id="UP000289166">
    <property type="component" value="Unassembled WGS sequence"/>
</dbReference>
<dbReference type="PANTHER" id="PTHR21098:SF12">
    <property type="entry name" value="RIBOFLAVIN SYNTHASE"/>
    <property type="match status" value="1"/>
</dbReference>
<dbReference type="NCBIfam" id="NF006767">
    <property type="entry name" value="PRK09289.1"/>
    <property type="match status" value="1"/>
</dbReference>
<keyword evidence="14" id="KW-1185">Reference proteome</keyword>
<comment type="caution">
    <text evidence="13">The sequence shown here is derived from an EMBL/GenBank/DDBJ whole genome shotgun (WGS) entry which is preliminary data.</text>
</comment>
<evidence type="ECO:0000259" key="12">
    <source>
        <dbReference type="PROSITE" id="PS51177"/>
    </source>
</evidence>